<evidence type="ECO:0000313" key="2">
    <source>
        <dbReference type="EMBL" id="PQL95570.1"/>
    </source>
</evidence>
<protein>
    <submittedName>
        <fullName evidence="2">Transcription elongation protein SprT</fullName>
    </submittedName>
</protein>
<organism evidence="2 3">
    <name type="scientific">Apibacter adventoris</name>
    <dbReference type="NCBI Taxonomy" id="1679466"/>
    <lineage>
        <taxon>Bacteria</taxon>
        <taxon>Pseudomonadati</taxon>
        <taxon>Bacteroidota</taxon>
        <taxon>Flavobacteriia</taxon>
        <taxon>Flavobacteriales</taxon>
        <taxon>Weeksellaceae</taxon>
        <taxon>Apibacter</taxon>
    </lineage>
</organism>
<dbReference type="EMBL" id="PSZM01000001">
    <property type="protein sequence ID" value="PQL95570.1"/>
    <property type="molecule type" value="Genomic_DNA"/>
</dbReference>
<dbReference type="OrthoDB" id="267364at2"/>
<proteinExistence type="predicted"/>
<comment type="caution">
    <text evidence="2">The sequence shown here is derived from an EMBL/GenBank/DDBJ whole genome shotgun (WGS) entry which is preliminary data.</text>
</comment>
<dbReference type="Proteomes" id="UP000238042">
    <property type="component" value="Unassembled WGS sequence"/>
</dbReference>
<dbReference type="InterPro" id="IPR006640">
    <property type="entry name" value="SprT-like_domain"/>
</dbReference>
<sequence>MRLENKIDYSKLLPHISLKAITFIERWLSPYYFHLIIKNPRETKLGDYKFPKKGNPHRITINAGMPQSLCFLTLTHEIAHLISFDLFGTKIRPHGKEWKKVFSDLIIESISAYDEASRNYLLKYAKKPKASFYADKELSEYFTRLQNPKALLLKDIDDNTWFKLNNKVFLKLEKVNSRYICMERMTKKRYFIIGNALIDEIIEYDKK</sequence>
<gene>
    <name evidence="2" type="ORF">C4S77_01900</name>
</gene>
<accession>A0A2S8AGR3</accession>
<dbReference type="Pfam" id="PF10263">
    <property type="entry name" value="SprT-like"/>
    <property type="match status" value="1"/>
</dbReference>
<name>A0A2S8AGR3_9FLAO</name>
<dbReference type="RefSeq" id="WP_105245646.1">
    <property type="nucleotide sequence ID" value="NZ_PSZM01000001.1"/>
</dbReference>
<evidence type="ECO:0000259" key="1">
    <source>
        <dbReference type="Pfam" id="PF10263"/>
    </source>
</evidence>
<dbReference type="AlphaFoldDB" id="A0A2S8AGR3"/>
<evidence type="ECO:0000313" key="3">
    <source>
        <dbReference type="Proteomes" id="UP000238042"/>
    </source>
</evidence>
<dbReference type="GO" id="GO:0006950">
    <property type="term" value="P:response to stress"/>
    <property type="evidence" value="ECO:0007669"/>
    <property type="project" value="UniProtKB-ARBA"/>
</dbReference>
<keyword evidence="3" id="KW-1185">Reference proteome</keyword>
<reference evidence="2 3" key="1">
    <citation type="submission" date="2018-02" db="EMBL/GenBank/DDBJ databases">
        <title>Genome sequences of Apibacter spp., gut symbionts of Asian honey bees.</title>
        <authorList>
            <person name="Kwong W.K."/>
            <person name="Steele M.I."/>
            <person name="Moran N.A."/>
        </authorList>
    </citation>
    <scope>NUCLEOTIDE SEQUENCE [LARGE SCALE GENOMIC DNA]</scope>
    <source>
        <strain evidence="3">wkB301</strain>
    </source>
</reference>
<feature type="domain" description="SprT-like" evidence="1">
    <location>
        <begin position="65"/>
        <end position="102"/>
    </location>
</feature>